<name>A0A1H5XCA5_9GAMM</name>
<protein>
    <submittedName>
        <fullName evidence="2">Quinol monooxygenase YgiN</fullName>
    </submittedName>
</protein>
<dbReference type="EMBL" id="FNVQ01000001">
    <property type="protein sequence ID" value="SEG09404.1"/>
    <property type="molecule type" value="Genomic_DNA"/>
</dbReference>
<evidence type="ECO:0000313" key="3">
    <source>
        <dbReference type="Proteomes" id="UP000236745"/>
    </source>
</evidence>
<dbReference type="AlphaFoldDB" id="A0A1H5XCA5"/>
<sequence>MSKIILEGYIVVPDDDLEAVSAELPTHIALTHEEEGCLLFQVTQKPGAPNVFNVYEEFVDQSAFELHQQRVRQSAWGAITTNVERHYTVREQD</sequence>
<dbReference type="GO" id="GO:0004497">
    <property type="term" value="F:monooxygenase activity"/>
    <property type="evidence" value="ECO:0007669"/>
    <property type="project" value="UniProtKB-KW"/>
</dbReference>
<evidence type="ECO:0000313" key="2">
    <source>
        <dbReference type="EMBL" id="SEG09404.1"/>
    </source>
</evidence>
<organism evidence="2 3">
    <name type="scientific">Marinobacterium lutimaris</name>
    <dbReference type="NCBI Taxonomy" id="568106"/>
    <lineage>
        <taxon>Bacteria</taxon>
        <taxon>Pseudomonadati</taxon>
        <taxon>Pseudomonadota</taxon>
        <taxon>Gammaproteobacteria</taxon>
        <taxon>Oceanospirillales</taxon>
        <taxon>Oceanospirillaceae</taxon>
        <taxon>Marinobacterium</taxon>
    </lineage>
</organism>
<dbReference type="OrthoDB" id="9812192at2"/>
<keyword evidence="2" id="KW-0503">Monooxygenase</keyword>
<evidence type="ECO:0000259" key="1">
    <source>
        <dbReference type="PROSITE" id="PS51725"/>
    </source>
</evidence>
<proteinExistence type="predicted"/>
<dbReference type="SUPFAM" id="SSF54909">
    <property type="entry name" value="Dimeric alpha+beta barrel"/>
    <property type="match status" value="1"/>
</dbReference>
<dbReference type="InterPro" id="IPR007138">
    <property type="entry name" value="ABM_dom"/>
</dbReference>
<accession>A0A1H5XCA5</accession>
<gene>
    <name evidence="2" type="ORF">SAMN05444390_1011341</name>
</gene>
<dbReference type="Proteomes" id="UP000236745">
    <property type="component" value="Unassembled WGS sequence"/>
</dbReference>
<dbReference type="RefSeq" id="WP_104002252.1">
    <property type="nucleotide sequence ID" value="NZ_FNVQ01000001.1"/>
</dbReference>
<dbReference type="Gene3D" id="3.30.70.100">
    <property type="match status" value="1"/>
</dbReference>
<dbReference type="InterPro" id="IPR011008">
    <property type="entry name" value="Dimeric_a/b-barrel"/>
</dbReference>
<feature type="domain" description="ABM" evidence="1">
    <location>
        <begin position="4"/>
        <end position="93"/>
    </location>
</feature>
<keyword evidence="2" id="KW-0560">Oxidoreductase</keyword>
<reference evidence="2 3" key="1">
    <citation type="submission" date="2016-10" db="EMBL/GenBank/DDBJ databases">
        <authorList>
            <person name="de Groot N.N."/>
        </authorList>
    </citation>
    <scope>NUCLEOTIDE SEQUENCE [LARGE SCALE GENOMIC DNA]</scope>
    <source>
        <strain evidence="2 3">DSM 22012</strain>
    </source>
</reference>
<dbReference type="Pfam" id="PF03992">
    <property type="entry name" value="ABM"/>
    <property type="match status" value="1"/>
</dbReference>
<keyword evidence="3" id="KW-1185">Reference proteome</keyword>
<dbReference type="PROSITE" id="PS51725">
    <property type="entry name" value="ABM"/>
    <property type="match status" value="1"/>
</dbReference>